<dbReference type="AlphaFoldDB" id="A0A1F8EJP6"/>
<evidence type="ECO:0000256" key="9">
    <source>
        <dbReference type="RuleBase" id="RU000556"/>
    </source>
</evidence>
<dbReference type="Proteomes" id="UP000177117">
    <property type="component" value="Unassembled WGS sequence"/>
</dbReference>
<dbReference type="Pfam" id="PF01272">
    <property type="entry name" value="GreA_GreB"/>
    <property type="match status" value="1"/>
</dbReference>
<feature type="domain" description="Transcription elongation factor GreA/GreB N-terminal" evidence="11">
    <location>
        <begin position="5"/>
        <end position="74"/>
    </location>
</feature>
<dbReference type="Pfam" id="PF03449">
    <property type="entry name" value="GreA_GreB_N"/>
    <property type="match status" value="1"/>
</dbReference>
<reference evidence="12 13" key="1">
    <citation type="journal article" date="2016" name="Nat. Commun.">
        <title>Thousands of microbial genomes shed light on interconnected biogeochemical processes in an aquifer system.</title>
        <authorList>
            <person name="Anantharaman K."/>
            <person name="Brown C.T."/>
            <person name="Hug L.A."/>
            <person name="Sharon I."/>
            <person name="Castelle C.J."/>
            <person name="Probst A.J."/>
            <person name="Thomas B.C."/>
            <person name="Singh A."/>
            <person name="Wilkins M.J."/>
            <person name="Karaoz U."/>
            <person name="Brodie E.L."/>
            <person name="Williams K.H."/>
            <person name="Hubbard S.S."/>
            <person name="Banfield J.F."/>
        </authorList>
    </citation>
    <scope>NUCLEOTIDE SEQUENCE [LARGE SCALE GENOMIC DNA]</scope>
</reference>
<evidence type="ECO:0000256" key="8">
    <source>
        <dbReference type="HAMAP-Rule" id="MF_00105"/>
    </source>
</evidence>
<comment type="similarity">
    <text evidence="1 8 9">Belongs to the GreA/GreB family.</text>
</comment>
<accession>A0A1F8EJP6</accession>
<dbReference type="HAMAP" id="MF_00105">
    <property type="entry name" value="GreA_GreB"/>
    <property type="match status" value="1"/>
</dbReference>
<organism evidence="12 13">
    <name type="scientific">Candidatus Yanofskybacteria bacterium RIFCSPHIGHO2_01_FULL_41_53</name>
    <dbReference type="NCBI Taxonomy" id="1802663"/>
    <lineage>
        <taxon>Bacteria</taxon>
        <taxon>Candidatus Yanofskyibacteriota</taxon>
    </lineage>
</organism>
<dbReference type="EMBL" id="MGJD01000019">
    <property type="protein sequence ID" value="OGN00570.1"/>
    <property type="molecule type" value="Genomic_DNA"/>
</dbReference>
<evidence type="ECO:0000256" key="4">
    <source>
        <dbReference type="ARBA" id="ARBA00023125"/>
    </source>
</evidence>
<dbReference type="NCBIfam" id="NF001263">
    <property type="entry name" value="PRK00226.1-4"/>
    <property type="match status" value="1"/>
</dbReference>
<dbReference type="NCBIfam" id="TIGR01462">
    <property type="entry name" value="greA"/>
    <property type="match status" value="1"/>
</dbReference>
<dbReference type="SUPFAM" id="SSF54534">
    <property type="entry name" value="FKBP-like"/>
    <property type="match status" value="1"/>
</dbReference>
<comment type="caution">
    <text evidence="12">The sequence shown here is derived from an EMBL/GenBank/DDBJ whole genome shotgun (WGS) entry which is preliminary data.</text>
</comment>
<proteinExistence type="inferred from homology"/>
<keyword evidence="5 8" id="KW-0804">Transcription</keyword>
<evidence type="ECO:0000313" key="12">
    <source>
        <dbReference type="EMBL" id="OGN00570.1"/>
    </source>
</evidence>
<dbReference type="PIRSF" id="PIRSF006092">
    <property type="entry name" value="GreA_GreB"/>
    <property type="match status" value="1"/>
</dbReference>
<dbReference type="GO" id="GO:0070063">
    <property type="term" value="F:RNA polymerase binding"/>
    <property type="evidence" value="ECO:0007669"/>
    <property type="project" value="InterPro"/>
</dbReference>
<comment type="function">
    <text evidence="6 8 9">Necessary for efficient RNA polymerase transcription elongation past template-encoded arresting sites. The arresting sites in DNA have the property of trapping a certain fraction of elongating RNA polymerases that pass through, resulting in locked ternary complexes. Cleavage of the nascent transcript by cleavage factors such as GreA or GreB allows the resumption of elongation from the new 3'terminus. GreA releases sequences of 2 to 3 nucleotides.</text>
</comment>
<dbReference type="GO" id="GO:0006354">
    <property type="term" value="P:DNA-templated transcription elongation"/>
    <property type="evidence" value="ECO:0007669"/>
    <property type="project" value="TreeGrafter"/>
</dbReference>
<dbReference type="InterPro" id="IPR006359">
    <property type="entry name" value="Tscrpt_elong_fac_GreA"/>
</dbReference>
<protein>
    <recommendedName>
        <fullName evidence="2 8">Transcription elongation factor GreA</fullName>
    </recommendedName>
    <alternativeName>
        <fullName evidence="7 8">Transcript cleavage factor GreA</fullName>
    </alternativeName>
</protein>
<dbReference type="InterPro" id="IPR036953">
    <property type="entry name" value="GreA/GreB_C_sf"/>
</dbReference>
<evidence type="ECO:0000313" key="13">
    <source>
        <dbReference type="Proteomes" id="UP000177117"/>
    </source>
</evidence>
<evidence type="ECO:0000256" key="3">
    <source>
        <dbReference type="ARBA" id="ARBA00023015"/>
    </source>
</evidence>
<evidence type="ECO:0000259" key="11">
    <source>
        <dbReference type="Pfam" id="PF03449"/>
    </source>
</evidence>
<dbReference type="InterPro" id="IPR036805">
    <property type="entry name" value="Tscrpt_elong_fac_GreA/B_N_sf"/>
</dbReference>
<gene>
    <name evidence="8" type="primary">greA</name>
    <name evidence="12" type="ORF">A2650_03130</name>
</gene>
<dbReference type="GO" id="GO:0032784">
    <property type="term" value="P:regulation of DNA-templated transcription elongation"/>
    <property type="evidence" value="ECO:0007669"/>
    <property type="project" value="UniProtKB-UniRule"/>
</dbReference>
<evidence type="ECO:0000256" key="7">
    <source>
        <dbReference type="ARBA" id="ARBA00030776"/>
    </source>
</evidence>
<dbReference type="FunFam" id="1.10.287.180:FF:000001">
    <property type="entry name" value="Transcription elongation factor GreA"/>
    <property type="match status" value="1"/>
</dbReference>
<dbReference type="Gene3D" id="3.10.50.30">
    <property type="entry name" value="Transcription elongation factor, GreA/GreB, C-terminal domain"/>
    <property type="match status" value="1"/>
</dbReference>
<evidence type="ECO:0000256" key="1">
    <source>
        <dbReference type="ARBA" id="ARBA00008213"/>
    </source>
</evidence>
<name>A0A1F8EJP6_9BACT</name>
<keyword evidence="3 8" id="KW-0805">Transcription regulation</keyword>
<feature type="domain" description="Transcription elongation factor GreA/GreB C-terminal" evidence="10">
    <location>
        <begin position="81"/>
        <end position="153"/>
    </location>
</feature>
<dbReference type="InterPro" id="IPR028624">
    <property type="entry name" value="Tscrpt_elong_fac_GreA/B"/>
</dbReference>
<evidence type="ECO:0000256" key="2">
    <source>
        <dbReference type="ARBA" id="ARBA00013729"/>
    </source>
</evidence>
<evidence type="ECO:0000256" key="6">
    <source>
        <dbReference type="ARBA" id="ARBA00024916"/>
    </source>
</evidence>
<dbReference type="PANTHER" id="PTHR30437:SF4">
    <property type="entry name" value="TRANSCRIPTION ELONGATION FACTOR GREA"/>
    <property type="match status" value="1"/>
</dbReference>
<dbReference type="PANTHER" id="PTHR30437">
    <property type="entry name" value="TRANSCRIPTION ELONGATION FACTOR GREA"/>
    <property type="match status" value="1"/>
</dbReference>
<dbReference type="InterPro" id="IPR001437">
    <property type="entry name" value="Tscrpt_elong_fac_GreA/B_C"/>
</dbReference>
<dbReference type="InterPro" id="IPR023459">
    <property type="entry name" value="Tscrpt_elong_fac_GreA/B_fam"/>
</dbReference>
<keyword evidence="4 8" id="KW-0238">DNA-binding</keyword>
<evidence type="ECO:0000259" key="10">
    <source>
        <dbReference type="Pfam" id="PF01272"/>
    </source>
</evidence>
<dbReference type="Gene3D" id="1.10.287.180">
    <property type="entry name" value="Transcription elongation factor, GreA/GreB, N-terminal domain"/>
    <property type="match status" value="1"/>
</dbReference>
<evidence type="ECO:0000256" key="5">
    <source>
        <dbReference type="ARBA" id="ARBA00023163"/>
    </source>
</evidence>
<sequence>MDNQYFTPEGLEKLKEEFRYRTEVLRGEIAKRLKEAKEEGDISENAGFDAAKEAQAVNEGKIEEIKSALEGAKVFKGSSGKSTVDVGSGVKIESENRGVQEFVIVGAAESDPLKGFISNESPLGSAFLGHKKGDKITVKTPKGDVEYKILEVK</sequence>
<dbReference type="InterPro" id="IPR022691">
    <property type="entry name" value="Tscrpt_elong_fac_GreA/B_N"/>
</dbReference>
<dbReference type="GO" id="GO:0003677">
    <property type="term" value="F:DNA binding"/>
    <property type="evidence" value="ECO:0007669"/>
    <property type="project" value="UniProtKB-UniRule"/>
</dbReference>
<dbReference type="SUPFAM" id="SSF46557">
    <property type="entry name" value="GreA transcript cleavage protein, N-terminal domain"/>
    <property type="match status" value="1"/>
</dbReference>